<comment type="caution">
    <text evidence="1">The sequence shown here is derived from an EMBL/GenBank/DDBJ whole genome shotgun (WGS) entry which is preliminary data.</text>
</comment>
<protein>
    <submittedName>
        <fullName evidence="1">Uncharacterized protein</fullName>
    </submittedName>
</protein>
<gene>
    <name evidence="1" type="ORF">EZS27_029128</name>
</gene>
<dbReference type="AlphaFoldDB" id="A0A5J4QJJ5"/>
<organism evidence="1">
    <name type="scientific">termite gut metagenome</name>
    <dbReference type="NCBI Taxonomy" id="433724"/>
    <lineage>
        <taxon>unclassified sequences</taxon>
        <taxon>metagenomes</taxon>
        <taxon>organismal metagenomes</taxon>
    </lineage>
</organism>
<name>A0A5J4QJJ5_9ZZZZ</name>
<proteinExistence type="predicted"/>
<sequence>MTITYYVVGSLTDVLTVANEIKSETGMLPEKITTDKKEDVRFEEKEYHRLRKGTITEEIYINNNLIL</sequence>
<reference evidence="1" key="1">
    <citation type="submission" date="2019-03" db="EMBL/GenBank/DDBJ databases">
        <title>Single cell metagenomics reveals metabolic interactions within the superorganism composed of flagellate Streblomastix strix and complex community of Bacteroidetes bacteria on its surface.</title>
        <authorList>
            <person name="Treitli S.C."/>
            <person name="Kolisko M."/>
            <person name="Husnik F."/>
            <person name="Keeling P."/>
            <person name="Hampl V."/>
        </authorList>
    </citation>
    <scope>NUCLEOTIDE SEQUENCE</scope>
    <source>
        <strain evidence="1">STM</strain>
    </source>
</reference>
<evidence type="ECO:0000313" key="1">
    <source>
        <dbReference type="EMBL" id="KAA6321200.1"/>
    </source>
</evidence>
<accession>A0A5J4QJJ5</accession>
<dbReference type="EMBL" id="SNRY01003379">
    <property type="protein sequence ID" value="KAA6321200.1"/>
    <property type="molecule type" value="Genomic_DNA"/>
</dbReference>